<evidence type="ECO:0000256" key="3">
    <source>
        <dbReference type="ARBA" id="ARBA00022679"/>
    </source>
</evidence>
<comment type="cofactor">
    <cofactor evidence="1">
        <name>Mg(2+)</name>
        <dbReference type="ChEBI" id="CHEBI:18420"/>
    </cofactor>
</comment>
<dbReference type="CDD" id="cd00867">
    <property type="entry name" value="Trans_IPPS"/>
    <property type="match status" value="1"/>
</dbReference>
<dbReference type="GO" id="GO:0005737">
    <property type="term" value="C:cytoplasm"/>
    <property type="evidence" value="ECO:0007669"/>
    <property type="project" value="TreeGrafter"/>
</dbReference>
<evidence type="ECO:0000313" key="7">
    <source>
        <dbReference type="EnsemblPlants" id="EMT22890"/>
    </source>
</evidence>
<evidence type="ECO:0000256" key="5">
    <source>
        <dbReference type="ARBA" id="ARBA00022842"/>
    </source>
</evidence>
<feature type="region of interest" description="Disordered" evidence="6">
    <location>
        <begin position="446"/>
        <end position="524"/>
    </location>
</feature>
<dbReference type="EnsemblPlants" id="EMT22890">
    <property type="protein sequence ID" value="EMT22890"/>
    <property type="gene ID" value="F775_14024"/>
</dbReference>
<dbReference type="PANTHER" id="PTHR11525">
    <property type="entry name" value="FARNESYL-PYROPHOSPHATE SYNTHETASE"/>
    <property type="match status" value="1"/>
</dbReference>
<keyword evidence="5" id="KW-0460">Magnesium</keyword>
<dbReference type="InterPro" id="IPR036052">
    <property type="entry name" value="TrpB-like_PALP_sf"/>
</dbReference>
<dbReference type="Pfam" id="PF00348">
    <property type="entry name" value="polyprenyl_synt"/>
    <property type="match status" value="1"/>
</dbReference>
<keyword evidence="4" id="KW-0479">Metal-binding</keyword>
<accession>M8BDB1</accession>
<dbReference type="FunFam" id="3.40.50.1100:FF:000050">
    <property type="entry name" value="D-cysteine desulfhydrase 2, mitochondrial"/>
    <property type="match status" value="1"/>
</dbReference>
<dbReference type="GO" id="GO:0004337">
    <property type="term" value="F:(2E,6E)-farnesyl diphosphate synthase activity"/>
    <property type="evidence" value="ECO:0007669"/>
    <property type="project" value="TreeGrafter"/>
</dbReference>
<dbReference type="InterPro" id="IPR000092">
    <property type="entry name" value="Polyprenyl_synt"/>
</dbReference>
<dbReference type="Gene3D" id="1.10.600.10">
    <property type="entry name" value="Farnesyl Diphosphate Synthase"/>
    <property type="match status" value="2"/>
</dbReference>
<evidence type="ECO:0000256" key="1">
    <source>
        <dbReference type="ARBA" id="ARBA00001946"/>
    </source>
</evidence>
<organism evidence="7">
    <name type="scientific">Aegilops tauschii</name>
    <name type="common">Tausch's goatgrass</name>
    <name type="synonym">Aegilops squarrosa</name>
    <dbReference type="NCBI Taxonomy" id="37682"/>
    <lineage>
        <taxon>Eukaryota</taxon>
        <taxon>Viridiplantae</taxon>
        <taxon>Streptophyta</taxon>
        <taxon>Embryophyta</taxon>
        <taxon>Tracheophyta</taxon>
        <taxon>Spermatophyta</taxon>
        <taxon>Magnoliopsida</taxon>
        <taxon>Liliopsida</taxon>
        <taxon>Poales</taxon>
        <taxon>Poaceae</taxon>
        <taxon>BOP clade</taxon>
        <taxon>Pooideae</taxon>
        <taxon>Triticodae</taxon>
        <taxon>Triticeae</taxon>
        <taxon>Triticinae</taxon>
        <taxon>Aegilops</taxon>
    </lineage>
</organism>
<dbReference type="ExpressionAtlas" id="M8BDB1">
    <property type="expression patterns" value="baseline"/>
</dbReference>
<dbReference type="PANTHER" id="PTHR11525:SF3">
    <property type="entry name" value="OS01G0695300 PROTEIN"/>
    <property type="match status" value="1"/>
</dbReference>
<dbReference type="SUPFAM" id="SSF48576">
    <property type="entry name" value="Terpenoid synthases"/>
    <property type="match status" value="1"/>
</dbReference>
<feature type="compositionally biased region" description="Low complexity" evidence="6">
    <location>
        <begin position="446"/>
        <end position="456"/>
    </location>
</feature>
<dbReference type="AlphaFoldDB" id="M8BDB1"/>
<dbReference type="InterPro" id="IPR039702">
    <property type="entry name" value="FPS1-like"/>
</dbReference>
<evidence type="ECO:0000256" key="2">
    <source>
        <dbReference type="ARBA" id="ARBA00006706"/>
    </source>
</evidence>
<dbReference type="SUPFAM" id="SSF53686">
    <property type="entry name" value="Tryptophan synthase beta subunit-like PLP-dependent enzymes"/>
    <property type="match status" value="1"/>
</dbReference>
<proteinExistence type="inferred from homology"/>
<dbReference type="GO" id="GO:0046872">
    <property type="term" value="F:metal ion binding"/>
    <property type="evidence" value="ECO:0007669"/>
    <property type="project" value="UniProtKB-KW"/>
</dbReference>
<reference evidence="7" key="1">
    <citation type="submission" date="2015-06" db="UniProtKB">
        <authorList>
            <consortium name="EnsemblPlants"/>
        </authorList>
    </citation>
    <scope>IDENTIFICATION</scope>
</reference>
<dbReference type="Gene3D" id="3.40.50.1100">
    <property type="match status" value="2"/>
</dbReference>
<name>M8BDB1_AEGTA</name>
<sequence length="948" mass="106174">MGGPHGSKRVKEILKIDREITTMRDKIDGLMSATKGATQAMQAKLKLAKNVKRRWQCGKRCSNELTLLWEIKLPLKIRIFLWQWLWRPLSKRNNRNNLDAIIAVSRRFTIRPADAVSRRHLLMRPAPVLAAGGRTVGNILSATEWMLPSPATQVHTISVLPSHSPSPAPQFAFSNLTTASKSSGGKGDQQGTPRFDVVRDDLLHPLANGNKARKLDALLPLLRRRGATDVITCGGCQSAHAAAVAVHCAEWGIRPHLLLRGEQLDVPTGYNLISLMFGNVTYASRSVYAHRDEMLYEHAKKVAGNSGTVLWADDIVRDNLAVDEETVLENDSRRVVIIKEGAGTVQALLGVMRLVEHLSCLSSFHNDEEVHIVVDAGTGTTAVGLALGAVCLGLHWRVTAVMLADTLERYQEQEKSLISDFKGLCHEDCHHLIRQGAGWRNRVVPAGGPANGHPAGSRVHLGRLGAGRGSVPRRRQRGQSGHDPHRRNARAVRTGAKVSPALRRDRERSGLSRPTRVAPGEGHTRTHLIRAGRLEPGGRHLLRMLDYNVLGGKLKRGLAVVESYKLLKAGSEPSEEEEFLACILGWGIEWVLLSPSVLRFRLISSFLMILWIIPKLGEENHVGIGFQRAKSVWKELGLSETIEAAATDERSGSVILERLLCAEISGGNIPIANGIEMIMVAGWYLWWDRRKISHKETCGSAARSAMSIRGIVANTLTTKLKVGLIAINDGLVLRSQISRIFKRYFHGKPYYVDLLDLFNEELNSVTAHLGRLQDDFWRVVRPNYNNYRRIVEYKTAYYSFYLPVILFIVHLSCHFKTYFLFGIYVLESGIIARFSFQDDYLDCFGDPEVMGKIGTDIEDFKCSWLFVQALVRVDERQKDILFENYGKSDPACVAKVKALYKELNLEAVFSEYEREIYEKLISDIEAQPNEAVQAVLKSFLHKIYRRMK</sequence>
<evidence type="ECO:0000256" key="4">
    <source>
        <dbReference type="ARBA" id="ARBA00022723"/>
    </source>
</evidence>
<dbReference type="GO" id="GO:0004161">
    <property type="term" value="F:dimethylallyltranstransferase activity"/>
    <property type="evidence" value="ECO:0007669"/>
    <property type="project" value="TreeGrafter"/>
</dbReference>
<dbReference type="InterPro" id="IPR008949">
    <property type="entry name" value="Isoprenoid_synthase_dom_sf"/>
</dbReference>
<protein>
    <submittedName>
        <fullName evidence="7">Farnesyl pyrophosphate synthetase</fullName>
    </submittedName>
</protein>
<dbReference type="GO" id="GO:0045337">
    <property type="term" value="P:farnesyl diphosphate biosynthetic process"/>
    <property type="evidence" value="ECO:0007669"/>
    <property type="project" value="TreeGrafter"/>
</dbReference>
<keyword evidence="3" id="KW-0808">Transferase</keyword>
<comment type="similarity">
    <text evidence="2">Belongs to the FPP/GGPP synthase family.</text>
</comment>
<evidence type="ECO:0000256" key="6">
    <source>
        <dbReference type="SAM" id="MobiDB-lite"/>
    </source>
</evidence>